<gene>
    <name evidence="1" type="ORF">CR513_15290</name>
</gene>
<proteinExistence type="predicted"/>
<reference evidence="1" key="1">
    <citation type="submission" date="2018-05" db="EMBL/GenBank/DDBJ databases">
        <title>Draft genome of Mucuna pruriens seed.</title>
        <authorList>
            <person name="Nnadi N.E."/>
            <person name="Vos R."/>
            <person name="Hasami M.H."/>
            <person name="Devisetty U.K."/>
            <person name="Aguiy J.C."/>
        </authorList>
    </citation>
    <scope>NUCLEOTIDE SEQUENCE [LARGE SCALE GENOMIC DNA]</scope>
    <source>
        <strain evidence="1">JCA_2017</strain>
    </source>
</reference>
<keyword evidence="2" id="KW-1185">Reference proteome</keyword>
<organism evidence="1 2">
    <name type="scientific">Mucuna pruriens</name>
    <name type="common">Velvet bean</name>
    <name type="synonym">Dolichos pruriens</name>
    <dbReference type="NCBI Taxonomy" id="157652"/>
    <lineage>
        <taxon>Eukaryota</taxon>
        <taxon>Viridiplantae</taxon>
        <taxon>Streptophyta</taxon>
        <taxon>Embryophyta</taxon>
        <taxon>Tracheophyta</taxon>
        <taxon>Spermatophyta</taxon>
        <taxon>Magnoliopsida</taxon>
        <taxon>eudicotyledons</taxon>
        <taxon>Gunneridae</taxon>
        <taxon>Pentapetalae</taxon>
        <taxon>rosids</taxon>
        <taxon>fabids</taxon>
        <taxon>Fabales</taxon>
        <taxon>Fabaceae</taxon>
        <taxon>Papilionoideae</taxon>
        <taxon>50 kb inversion clade</taxon>
        <taxon>NPAAA clade</taxon>
        <taxon>indigoferoid/millettioid clade</taxon>
        <taxon>Phaseoleae</taxon>
        <taxon>Mucuna</taxon>
    </lineage>
</organism>
<evidence type="ECO:0000313" key="2">
    <source>
        <dbReference type="Proteomes" id="UP000257109"/>
    </source>
</evidence>
<name>A0A371HFA1_MUCPR</name>
<dbReference type="EMBL" id="QJKJ01002779">
    <property type="protein sequence ID" value="RDY01384.1"/>
    <property type="molecule type" value="Genomic_DNA"/>
</dbReference>
<comment type="caution">
    <text evidence="1">The sequence shown here is derived from an EMBL/GenBank/DDBJ whole genome shotgun (WGS) entry which is preliminary data.</text>
</comment>
<dbReference type="OrthoDB" id="1934635at2759"/>
<sequence>MNKGRLKRVQEEVKHKLATLKGQEDAQERHVYLKLSLDYGSKGASSGNHSFQPSPTIWIQIRLERDLTRSKETPKVSKCKIPPFLGNCKPKTYVDCELNVVKILGCFNLCGRRVVRLVTFKFGDYALVWWT</sequence>
<protein>
    <submittedName>
        <fullName evidence="1">Uncharacterized protein</fullName>
    </submittedName>
</protein>
<dbReference type="AlphaFoldDB" id="A0A371HFA1"/>
<dbReference type="Proteomes" id="UP000257109">
    <property type="component" value="Unassembled WGS sequence"/>
</dbReference>
<accession>A0A371HFA1</accession>
<feature type="non-terminal residue" evidence="1">
    <location>
        <position position="1"/>
    </location>
</feature>
<evidence type="ECO:0000313" key="1">
    <source>
        <dbReference type="EMBL" id="RDY01384.1"/>
    </source>
</evidence>